<gene>
    <name evidence="2" type="ORF">MTP16_05265</name>
</gene>
<reference evidence="2 3" key="1">
    <citation type="submission" date="2022-03" db="EMBL/GenBank/DDBJ databases">
        <title>Hymenobactersp. isolated from the air.</title>
        <authorList>
            <person name="Won M."/>
            <person name="Kwon S.-W."/>
        </authorList>
    </citation>
    <scope>NUCLEOTIDE SEQUENCE [LARGE SCALE GENOMIC DNA]</scope>
    <source>
        <strain evidence="2 3">KACC 22596</strain>
    </source>
</reference>
<organism evidence="2 3">
    <name type="scientific">Hymenobacter monticola</name>
    <dbReference type="NCBI Taxonomy" id="1705399"/>
    <lineage>
        <taxon>Bacteria</taxon>
        <taxon>Pseudomonadati</taxon>
        <taxon>Bacteroidota</taxon>
        <taxon>Cytophagia</taxon>
        <taxon>Cytophagales</taxon>
        <taxon>Hymenobacteraceae</taxon>
        <taxon>Hymenobacter</taxon>
    </lineage>
</organism>
<evidence type="ECO:0000256" key="1">
    <source>
        <dbReference type="SAM" id="SignalP"/>
    </source>
</evidence>
<feature type="signal peptide" evidence="1">
    <location>
        <begin position="1"/>
        <end position="22"/>
    </location>
</feature>
<sequence>MPHAFPFPILAALLSLSGPLAAAAQAPAATTAPADTARAYRHHLGLTASPVLEGFFRNNRALPLGLLYKRQVAPRRAWRFGAVFSQNYTQRYDPQPKTNNAYTLQNLALGLYAGHEWQRPLAKRWVAYAGLDVGAGYSRVKEEKDLQRFVTMNGADVIWADNEFFTFITYSGLVRPLVGVRYQLMPYLYASAEAAVQFTYSHTSLNSRIRTTRTDTGELIVEGKGTYKEYFFQTSFRPIQQVTLHYMFGRR</sequence>
<dbReference type="Proteomes" id="UP000831390">
    <property type="component" value="Chromosome"/>
</dbReference>
<protein>
    <recommendedName>
        <fullName evidence="4">Outer membrane protein beta-barrel domain-containing protein</fullName>
    </recommendedName>
</protein>
<evidence type="ECO:0000313" key="2">
    <source>
        <dbReference type="EMBL" id="UOE35060.1"/>
    </source>
</evidence>
<accession>A0ABY4B7B0</accession>
<dbReference type="EMBL" id="CP094534">
    <property type="protein sequence ID" value="UOE35060.1"/>
    <property type="molecule type" value="Genomic_DNA"/>
</dbReference>
<evidence type="ECO:0000313" key="3">
    <source>
        <dbReference type="Proteomes" id="UP000831390"/>
    </source>
</evidence>
<name>A0ABY4B7B0_9BACT</name>
<keyword evidence="1" id="KW-0732">Signal</keyword>
<keyword evidence="3" id="KW-1185">Reference proteome</keyword>
<dbReference type="RefSeq" id="WP_243516522.1">
    <property type="nucleotide sequence ID" value="NZ_CP094534.1"/>
</dbReference>
<proteinExistence type="predicted"/>
<feature type="chain" id="PRO_5045660912" description="Outer membrane protein beta-barrel domain-containing protein" evidence="1">
    <location>
        <begin position="23"/>
        <end position="251"/>
    </location>
</feature>
<evidence type="ECO:0008006" key="4">
    <source>
        <dbReference type="Google" id="ProtNLM"/>
    </source>
</evidence>